<dbReference type="AlphaFoldDB" id="A0A0F9B609"/>
<dbReference type="EMBL" id="LAZR01039404">
    <property type="protein sequence ID" value="KKL17090.1"/>
    <property type="molecule type" value="Genomic_DNA"/>
</dbReference>
<keyword evidence="1" id="KW-0812">Transmembrane</keyword>
<keyword evidence="1" id="KW-1133">Transmembrane helix</keyword>
<proteinExistence type="predicted"/>
<reference evidence="2" key="1">
    <citation type="journal article" date="2015" name="Nature">
        <title>Complex archaea that bridge the gap between prokaryotes and eukaryotes.</title>
        <authorList>
            <person name="Spang A."/>
            <person name="Saw J.H."/>
            <person name="Jorgensen S.L."/>
            <person name="Zaremba-Niedzwiedzka K."/>
            <person name="Martijn J."/>
            <person name="Lind A.E."/>
            <person name="van Eijk R."/>
            <person name="Schleper C."/>
            <person name="Guy L."/>
            <person name="Ettema T.J."/>
        </authorList>
    </citation>
    <scope>NUCLEOTIDE SEQUENCE</scope>
</reference>
<organism evidence="2">
    <name type="scientific">marine sediment metagenome</name>
    <dbReference type="NCBI Taxonomy" id="412755"/>
    <lineage>
        <taxon>unclassified sequences</taxon>
        <taxon>metagenomes</taxon>
        <taxon>ecological metagenomes</taxon>
    </lineage>
</organism>
<sequence length="119" mass="13826">MTDQDSKSWTSHRLLVLALLERHDVQIKECEDNYHLQREEFHGRIAVLKTELNGRIDSRYDALNSIHKEMIIKVKKELVAEMKEAPEVTVAKITKRWEFWAMLVASLTSIVIALIALLN</sequence>
<accession>A0A0F9B609</accession>
<evidence type="ECO:0000256" key="1">
    <source>
        <dbReference type="SAM" id="Phobius"/>
    </source>
</evidence>
<evidence type="ECO:0000313" key="2">
    <source>
        <dbReference type="EMBL" id="KKL17090.1"/>
    </source>
</evidence>
<feature type="transmembrane region" description="Helical" evidence="1">
    <location>
        <begin position="99"/>
        <end position="118"/>
    </location>
</feature>
<keyword evidence="1" id="KW-0472">Membrane</keyword>
<comment type="caution">
    <text evidence="2">The sequence shown here is derived from an EMBL/GenBank/DDBJ whole genome shotgun (WGS) entry which is preliminary data.</text>
</comment>
<gene>
    <name evidence="2" type="ORF">LCGC14_2489050</name>
</gene>
<name>A0A0F9B609_9ZZZZ</name>
<protein>
    <submittedName>
        <fullName evidence="2">Uncharacterized protein</fullName>
    </submittedName>
</protein>